<proteinExistence type="predicted"/>
<name>A0A086P7F9_SPHHM</name>
<feature type="domain" description="Transposase IS66 C-terminal" evidence="1">
    <location>
        <begin position="24"/>
        <end position="62"/>
    </location>
</feature>
<comment type="caution">
    <text evidence="2">The sequence shown here is derived from an EMBL/GenBank/DDBJ whole genome shotgun (WGS) entry which is preliminary data.</text>
</comment>
<dbReference type="InterPro" id="IPR052344">
    <property type="entry name" value="Transposase-related"/>
</dbReference>
<accession>A0A086P7F9</accession>
<sequence length="79" mass="8652">MHNRKNALFTGHDLGAENWATFASLIETCKLSGINPQAYLTDVLARIVLRGDADPIDDLLPYNWLDSRAPVSAVIDQAA</sequence>
<protein>
    <submittedName>
        <fullName evidence="2">Transposase</fullName>
    </submittedName>
</protein>
<evidence type="ECO:0000313" key="2">
    <source>
        <dbReference type="EMBL" id="KFG89327.1"/>
    </source>
</evidence>
<keyword evidence="3" id="KW-1185">Reference proteome</keyword>
<dbReference type="InterPro" id="IPR039552">
    <property type="entry name" value="IS66_C"/>
</dbReference>
<dbReference type="STRING" id="76947.GCA_002080435_03499"/>
<dbReference type="eggNOG" id="COG3436">
    <property type="taxonomic scope" value="Bacteria"/>
</dbReference>
<dbReference type="PATRIC" id="fig|1219045.3.peg.2912"/>
<dbReference type="Pfam" id="PF13817">
    <property type="entry name" value="DDE_Tnp_IS66_C"/>
    <property type="match status" value="1"/>
</dbReference>
<dbReference type="Proteomes" id="UP000024284">
    <property type="component" value="Unassembled WGS sequence"/>
</dbReference>
<evidence type="ECO:0000313" key="3">
    <source>
        <dbReference type="Proteomes" id="UP000024284"/>
    </source>
</evidence>
<reference evidence="2" key="1">
    <citation type="submission" date="2014-08" db="EMBL/GenBank/DDBJ databases">
        <title>Draft genome sequences of Sphingobium herbicidovorans.</title>
        <authorList>
            <person name="Gan H.M."/>
            <person name="Gan H.Y."/>
            <person name="Savka M.A."/>
        </authorList>
    </citation>
    <scope>NUCLEOTIDE SEQUENCE [LARGE SCALE GENOMIC DNA]</scope>
    <source>
        <strain evidence="2">NBRC 16415</strain>
    </source>
</reference>
<dbReference type="PANTHER" id="PTHR33678:SF1">
    <property type="entry name" value="BLL1576 PROTEIN"/>
    <property type="match status" value="1"/>
</dbReference>
<dbReference type="PANTHER" id="PTHR33678">
    <property type="entry name" value="BLL1576 PROTEIN"/>
    <property type="match status" value="1"/>
</dbReference>
<gene>
    <name evidence="2" type="ORF">BV98_002869</name>
</gene>
<evidence type="ECO:0000259" key="1">
    <source>
        <dbReference type="Pfam" id="PF13817"/>
    </source>
</evidence>
<organism evidence="2 3">
    <name type="scientific">Sphingobium herbicidovorans (strain ATCC 700291 / DSM 11019 / CCUG 56400 / KCTC 2939 / LMG 18315 / NBRC 16415 / MH)</name>
    <name type="common">Sphingomonas herbicidovorans</name>
    <dbReference type="NCBI Taxonomy" id="1219045"/>
    <lineage>
        <taxon>Bacteria</taxon>
        <taxon>Pseudomonadati</taxon>
        <taxon>Pseudomonadota</taxon>
        <taxon>Alphaproteobacteria</taxon>
        <taxon>Sphingomonadales</taxon>
        <taxon>Sphingomonadaceae</taxon>
        <taxon>Sphingobium</taxon>
    </lineage>
</organism>
<dbReference type="AlphaFoldDB" id="A0A086P7F9"/>
<dbReference type="EMBL" id="JFZA02000032">
    <property type="protein sequence ID" value="KFG89327.1"/>
    <property type="molecule type" value="Genomic_DNA"/>
</dbReference>